<name>A0AAU9RTW8_THLAR</name>
<dbReference type="PROSITE" id="PS51683">
    <property type="entry name" value="SAM_OMT_II"/>
    <property type="match status" value="1"/>
</dbReference>
<dbReference type="GO" id="GO:0032259">
    <property type="term" value="P:methylation"/>
    <property type="evidence" value="ECO:0007669"/>
    <property type="project" value="UniProtKB-KW"/>
</dbReference>
<dbReference type="GO" id="GO:0046983">
    <property type="term" value="F:protein dimerization activity"/>
    <property type="evidence" value="ECO:0007669"/>
    <property type="project" value="InterPro"/>
</dbReference>
<evidence type="ECO:0000256" key="3">
    <source>
        <dbReference type="ARBA" id="ARBA00022691"/>
    </source>
</evidence>
<evidence type="ECO:0000259" key="4">
    <source>
        <dbReference type="Pfam" id="PF08100"/>
    </source>
</evidence>
<dbReference type="Proteomes" id="UP000836841">
    <property type="component" value="Chromosome 2"/>
</dbReference>
<dbReference type="GO" id="GO:0008168">
    <property type="term" value="F:methyltransferase activity"/>
    <property type="evidence" value="ECO:0007669"/>
    <property type="project" value="UniProtKB-KW"/>
</dbReference>
<dbReference type="AlphaFoldDB" id="A0AAU9RTW8"/>
<evidence type="ECO:0000256" key="1">
    <source>
        <dbReference type="ARBA" id="ARBA00022603"/>
    </source>
</evidence>
<dbReference type="EMBL" id="OU466858">
    <property type="protein sequence ID" value="CAH2047952.1"/>
    <property type="molecule type" value="Genomic_DNA"/>
</dbReference>
<keyword evidence="2" id="KW-0808">Transferase</keyword>
<dbReference type="InterPro" id="IPR036390">
    <property type="entry name" value="WH_DNA-bd_sf"/>
</dbReference>
<protein>
    <recommendedName>
        <fullName evidence="4">O-methyltransferase dimerisation domain-containing protein</fullName>
    </recommendedName>
</protein>
<dbReference type="InterPro" id="IPR016461">
    <property type="entry name" value="COMT-like"/>
</dbReference>
<dbReference type="FunFam" id="1.10.10.10:FF:000357">
    <property type="entry name" value="Caffeic acid 3-O-methyltransferase"/>
    <property type="match status" value="1"/>
</dbReference>
<keyword evidence="6" id="KW-1185">Reference proteome</keyword>
<dbReference type="Pfam" id="PF08100">
    <property type="entry name" value="Dimerisation"/>
    <property type="match status" value="1"/>
</dbReference>
<accession>A0AAU9RTW8</accession>
<evidence type="ECO:0000256" key="2">
    <source>
        <dbReference type="ARBA" id="ARBA00022679"/>
    </source>
</evidence>
<organism evidence="5 6">
    <name type="scientific">Thlaspi arvense</name>
    <name type="common">Field penny-cress</name>
    <dbReference type="NCBI Taxonomy" id="13288"/>
    <lineage>
        <taxon>Eukaryota</taxon>
        <taxon>Viridiplantae</taxon>
        <taxon>Streptophyta</taxon>
        <taxon>Embryophyta</taxon>
        <taxon>Tracheophyta</taxon>
        <taxon>Spermatophyta</taxon>
        <taxon>Magnoliopsida</taxon>
        <taxon>eudicotyledons</taxon>
        <taxon>Gunneridae</taxon>
        <taxon>Pentapetalae</taxon>
        <taxon>rosids</taxon>
        <taxon>malvids</taxon>
        <taxon>Brassicales</taxon>
        <taxon>Brassicaceae</taxon>
        <taxon>Thlaspideae</taxon>
        <taxon>Thlaspi</taxon>
    </lineage>
</organism>
<keyword evidence="1" id="KW-0489">Methyltransferase</keyword>
<evidence type="ECO:0000313" key="5">
    <source>
        <dbReference type="EMBL" id="CAH2047952.1"/>
    </source>
</evidence>
<gene>
    <name evidence="5" type="ORF">TAV2_LOCUS5352</name>
</gene>
<keyword evidence="3" id="KW-0949">S-adenosyl-L-methionine</keyword>
<dbReference type="Gene3D" id="1.10.10.10">
    <property type="entry name" value="Winged helix-like DNA-binding domain superfamily/Winged helix DNA-binding domain"/>
    <property type="match status" value="1"/>
</dbReference>
<evidence type="ECO:0000313" key="6">
    <source>
        <dbReference type="Proteomes" id="UP000836841"/>
    </source>
</evidence>
<sequence length="166" mass="18598">MSSTAETQITSVQVPDEETSLFVMQLASASVLPMVLQSALELDLLEIMAKNTSHQMSPAEIASHIPTKNPEAPAMLDRILRFLAAYSILTCSVRTLPGGDDIERLYGLGPVCKYLTKNEDGVSIAALCLMNQDKVFMESWYFRNYLLSDFNRFNARSSQNNNYFCR</sequence>
<feature type="domain" description="O-methyltransferase dimerisation" evidence="4">
    <location>
        <begin position="24"/>
        <end position="117"/>
    </location>
</feature>
<proteinExistence type="predicted"/>
<reference evidence="5 6" key="1">
    <citation type="submission" date="2022-03" db="EMBL/GenBank/DDBJ databases">
        <authorList>
            <person name="Nunn A."/>
            <person name="Chopra R."/>
            <person name="Nunn A."/>
            <person name="Contreras Garrido A."/>
        </authorList>
    </citation>
    <scope>NUCLEOTIDE SEQUENCE [LARGE SCALE GENOMIC DNA]</scope>
</reference>
<dbReference type="InterPro" id="IPR036388">
    <property type="entry name" value="WH-like_DNA-bd_sf"/>
</dbReference>
<dbReference type="SUPFAM" id="SSF46785">
    <property type="entry name" value="Winged helix' DNA-binding domain"/>
    <property type="match status" value="1"/>
</dbReference>
<dbReference type="PANTHER" id="PTHR11746">
    <property type="entry name" value="O-METHYLTRANSFERASE"/>
    <property type="match status" value="1"/>
</dbReference>
<dbReference type="InterPro" id="IPR012967">
    <property type="entry name" value="COMT_dimerisation"/>
</dbReference>